<feature type="non-terminal residue" evidence="2">
    <location>
        <position position="493"/>
    </location>
</feature>
<feature type="region of interest" description="Disordered" evidence="1">
    <location>
        <begin position="120"/>
        <end position="187"/>
    </location>
</feature>
<gene>
    <name evidence="2" type="primary">Sap30bp</name>
    <name evidence="2" type="ORF">G6Z75_0010882</name>
</gene>
<feature type="region of interest" description="Disordered" evidence="1">
    <location>
        <begin position="397"/>
        <end position="432"/>
    </location>
</feature>
<proteinExistence type="predicted"/>
<feature type="compositionally biased region" description="Polar residues" evidence="1">
    <location>
        <begin position="280"/>
        <end position="291"/>
    </location>
</feature>
<evidence type="ECO:0000313" key="2">
    <source>
        <dbReference type="EMBL" id="KAG5310493.1"/>
    </source>
</evidence>
<dbReference type="AlphaFoldDB" id="A0A836F1G2"/>
<dbReference type="PANTHER" id="PTHR13464:SF0">
    <property type="entry name" value="SAP30-BINDING PROTEIN"/>
    <property type="match status" value="1"/>
</dbReference>
<feature type="non-terminal residue" evidence="2">
    <location>
        <position position="1"/>
    </location>
</feature>
<dbReference type="Pfam" id="PF07818">
    <property type="entry name" value="HCNGP"/>
    <property type="match status" value="1"/>
</dbReference>
<protein>
    <submittedName>
        <fullName evidence="2">S30BP protein</fullName>
    </submittedName>
</protein>
<keyword evidence="3" id="KW-1185">Reference proteome</keyword>
<reference evidence="2" key="1">
    <citation type="submission" date="2020-02" db="EMBL/GenBank/DDBJ databases">
        <title>Relaxed selection underlies rapid genomic changes in the transitions from sociality to social parasitism in ants.</title>
        <authorList>
            <person name="Bi X."/>
        </authorList>
    </citation>
    <scope>NUCLEOTIDE SEQUENCE</scope>
    <source>
        <strain evidence="2">BGI-DK2013a</strain>
        <tissue evidence="2">Whole body</tissue>
    </source>
</reference>
<dbReference type="EMBL" id="JAANHZ010000488">
    <property type="protein sequence ID" value="KAG5310493.1"/>
    <property type="molecule type" value="Genomic_DNA"/>
</dbReference>
<sequence>MLAERFRNNTTSCKVRREGTHSDGGTWRIDLASLCGVFVCTTVLRIVRNVRTSRSKLNQVIVDVESLRFVVKATKAQRAHQAHKSSLSPRLKPLRGTAGTQSQLTMSVQSVALASLTATYTDSEGEDGVEDERLQEENSNTPQGAAPHNAQVGRQPQARSGTSPISGGRSASHSPAVGKSAGSSDLPETATKVQRLVSYFDDAVVSDDEGAAVAVLPPSLPPVPSSSSSMTAGAAIAVTVAERPEENGLPVASTGNIAATTVAAAAVVAVGGGTERRSPSSRSGELLSDNNGEAGDSYGVTIPPEPPGQCPAELQDKIARLYRKMESGGLDMNMMIQQRKEFRNPSIYEKLIQFCSINELGTNYPPDRFDPFKWSKDSYYEELALVQKAEMDKLEKARKEKTKIEIVSGTAKRPNSSSSSAESADAKKRKSKWDQVATGGAAAAVAVAAAAAAAVTAKPTVLLTQPTLTLTSSSSNTKSTILSAFGSLPKKRL</sequence>
<dbReference type="InterPro" id="IPR012479">
    <property type="entry name" value="SAP30BP"/>
</dbReference>
<evidence type="ECO:0000256" key="1">
    <source>
        <dbReference type="SAM" id="MobiDB-lite"/>
    </source>
</evidence>
<dbReference type="PANTHER" id="PTHR13464">
    <property type="entry name" value="TRANSCRIPTIONAL REGULATOR PROTEIN HCNGP"/>
    <property type="match status" value="1"/>
</dbReference>
<evidence type="ECO:0000313" key="3">
    <source>
        <dbReference type="Proteomes" id="UP000667349"/>
    </source>
</evidence>
<organism evidence="2 3">
    <name type="scientific">Acromyrmex insinuator</name>
    <dbReference type="NCBI Taxonomy" id="230686"/>
    <lineage>
        <taxon>Eukaryota</taxon>
        <taxon>Metazoa</taxon>
        <taxon>Ecdysozoa</taxon>
        <taxon>Arthropoda</taxon>
        <taxon>Hexapoda</taxon>
        <taxon>Insecta</taxon>
        <taxon>Pterygota</taxon>
        <taxon>Neoptera</taxon>
        <taxon>Endopterygota</taxon>
        <taxon>Hymenoptera</taxon>
        <taxon>Apocrita</taxon>
        <taxon>Aculeata</taxon>
        <taxon>Formicoidea</taxon>
        <taxon>Formicidae</taxon>
        <taxon>Myrmicinae</taxon>
        <taxon>Acromyrmex</taxon>
    </lineage>
</organism>
<dbReference type="GO" id="GO:0006355">
    <property type="term" value="P:regulation of DNA-templated transcription"/>
    <property type="evidence" value="ECO:0007669"/>
    <property type="project" value="InterPro"/>
</dbReference>
<comment type="caution">
    <text evidence="2">The sequence shown here is derived from an EMBL/GenBank/DDBJ whole genome shotgun (WGS) entry which is preliminary data.</text>
</comment>
<feature type="region of interest" description="Disordered" evidence="1">
    <location>
        <begin position="271"/>
        <end position="309"/>
    </location>
</feature>
<accession>A0A836F1G2</accession>
<name>A0A836F1G2_9HYME</name>
<dbReference type="GO" id="GO:0005634">
    <property type="term" value="C:nucleus"/>
    <property type="evidence" value="ECO:0007669"/>
    <property type="project" value="TreeGrafter"/>
</dbReference>
<dbReference type="Proteomes" id="UP000667349">
    <property type="component" value="Unassembled WGS sequence"/>
</dbReference>
<feature type="region of interest" description="Disordered" evidence="1">
    <location>
        <begin position="78"/>
        <end position="101"/>
    </location>
</feature>
<feature type="compositionally biased region" description="Polar residues" evidence="1">
    <location>
        <begin position="152"/>
        <end position="173"/>
    </location>
</feature>